<dbReference type="InterPro" id="IPR033379">
    <property type="entry name" value="Acid_Pase_AS"/>
</dbReference>
<evidence type="ECO:0000259" key="5">
    <source>
        <dbReference type="Pfam" id="PF00535"/>
    </source>
</evidence>
<reference evidence="6 7" key="1">
    <citation type="submission" date="2019-10" db="EMBL/GenBank/DDBJ databases">
        <title>Draft Genome Sequence of Cytophagaceae sp. SJW1-29.</title>
        <authorList>
            <person name="Choi A."/>
        </authorList>
    </citation>
    <scope>NUCLEOTIDE SEQUENCE [LARGE SCALE GENOMIC DNA]</scope>
    <source>
        <strain evidence="6 7">SJW1-29</strain>
    </source>
</reference>
<evidence type="ECO:0000256" key="1">
    <source>
        <dbReference type="ARBA" id="ARBA00006739"/>
    </source>
</evidence>
<dbReference type="Proteomes" id="UP000479293">
    <property type="component" value="Unassembled WGS sequence"/>
</dbReference>
<gene>
    <name evidence="6" type="ORF">GBK04_16845</name>
</gene>
<evidence type="ECO:0000256" key="3">
    <source>
        <dbReference type="ARBA" id="ARBA00022679"/>
    </source>
</evidence>
<feature type="domain" description="Glycosyltransferase 2-like" evidence="5">
    <location>
        <begin position="68"/>
        <end position="207"/>
    </location>
</feature>
<dbReference type="PANTHER" id="PTHR43630">
    <property type="entry name" value="POLY-BETA-1,6-N-ACETYL-D-GLUCOSAMINE SYNTHASE"/>
    <property type="match status" value="1"/>
</dbReference>
<dbReference type="GO" id="GO:0016757">
    <property type="term" value="F:glycosyltransferase activity"/>
    <property type="evidence" value="ECO:0007669"/>
    <property type="project" value="UniProtKB-KW"/>
</dbReference>
<dbReference type="PANTHER" id="PTHR43630:SF1">
    <property type="entry name" value="POLY-BETA-1,6-N-ACETYL-D-GLUCOSAMINE SYNTHASE"/>
    <property type="match status" value="1"/>
</dbReference>
<dbReference type="Pfam" id="PF00535">
    <property type="entry name" value="Glycos_transf_2"/>
    <property type="match status" value="1"/>
</dbReference>
<accession>A0A7C9BDR4</accession>
<organism evidence="6 7">
    <name type="scientific">Salmonirosea aquatica</name>
    <dbReference type="NCBI Taxonomy" id="2654236"/>
    <lineage>
        <taxon>Bacteria</taxon>
        <taxon>Pseudomonadati</taxon>
        <taxon>Bacteroidota</taxon>
        <taxon>Cytophagia</taxon>
        <taxon>Cytophagales</taxon>
        <taxon>Spirosomataceae</taxon>
        <taxon>Salmonirosea</taxon>
    </lineage>
</organism>
<protein>
    <submittedName>
        <fullName evidence="6">Glycosyltransferase</fullName>
    </submittedName>
</protein>
<feature type="transmembrane region" description="Helical" evidence="4">
    <location>
        <begin position="368"/>
        <end position="390"/>
    </location>
</feature>
<feature type="transmembrane region" description="Helical" evidence="4">
    <location>
        <begin position="27"/>
        <end position="45"/>
    </location>
</feature>
<dbReference type="RefSeq" id="WP_152761643.1">
    <property type="nucleotide sequence ID" value="NZ_WHLY01000002.1"/>
</dbReference>
<dbReference type="Gene3D" id="3.90.550.10">
    <property type="entry name" value="Spore Coat Polysaccharide Biosynthesis Protein SpsA, Chain A"/>
    <property type="match status" value="1"/>
</dbReference>
<dbReference type="PROSITE" id="PS00778">
    <property type="entry name" value="HIS_ACID_PHOSPHAT_2"/>
    <property type="match status" value="1"/>
</dbReference>
<keyword evidence="4" id="KW-0812">Transmembrane</keyword>
<feature type="transmembrane region" description="Helical" evidence="4">
    <location>
        <begin position="335"/>
        <end position="356"/>
    </location>
</feature>
<comment type="caution">
    <text evidence="6">The sequence shown here is derived from an EMBL/GenBank/DDBJ whole genome shotgun (WGS) entry which is preliminary data.</text>
</comment>
<feature type="transmembrane region" description="Helical" evidence="4">
    <location>
        <begin position="307"/>
        <end position="329"/>
    </location>
</feature>
<evidence type="ECO:0000256" key="2">
    <source>
        <dbReference type="ARBA" id="ARBA00022676"/>
    </source>
</evidence>
<evidence type="ECO:0000313" key="7">
    <source>
        <dbReference type="Proteomes" id="UP000479293"/>
    </source>
</evidence>
<keyword evidence="2" id="KW-0328">Glycosyltransferase</keyword>
<dbReference type="AlphaFoldDB" id="A0A7C9BDR4"/>
<name>A0A7C9BDR4_9BACT</name>
<keyword evidence="4" id="KW-0472">Membrane</keyword>
<evidence type="ECO:0000313" key="6">
    <source>
        <dbReference type="EMBL" id="MPR34976.1"/>
    </source>
</evidence>
<dbReference type="InterPro" id="IPR029044">
    <property type="entry name" value="Nucleotide-diphossugar_trans"/>
</dbReference>
<evidence type="ECO:0000256" key="4">
    <source>
        <dbReference type="SAM" id="Phobius"/>
    </source>
</evidence>
<keyword evidence="4" id="KW-1133">Transmembrane helix</keyword>
<dbReference type="SUPFAM" id="SSF53448">
    <property type="entry name" value="Nucleotide-diphospho-sugar transferases"/>
    <property type="match status" value="1"/>
</dbReference>
<sequence>MSVNIPDKGRIFAKKSSFYPSSCVTEILLALLGIFVFIQLFYYLFVFSKLMRHDPPTAAYAGAPEGVSVLVCAWNELENLRELLPLLNAQEYPLFEIVVLDDRSQDGTEDFLKEHADQWRHVRFIRIDKEFPHITAKKYALTVGMKHARYPLALMTDADCRPIGTDWIASMVGQLGPDKEIVLGFSPYYKEKGLLNWFIRCETFYTAIQYLSLARAGWPYMGVGRNLMYRTRLFFEHKGFYQHKHILGGDDDLFMNQAATRTNTSINLDPESFVYSIPKTTWSDWLRQKRRHLSVGNYYQRGNKLRLGLLSGSHTGTWFVGIATLLWGLFSHDTLLLQILGAVFALRWLVQLIVLGGINSRLDRTVNWLSFIGMDIAFFIYYVGMSGLILSRKKKVLWR</sequence>
<keyword evidence="3 6" id="KW-0808">Transferase</keyword>
<dbReference type="EMBL" id="WHLY01000002">
    <property type="protein sequence ID" value="MPR34976.1"/>
    <property type="molecule type" value="Genomic_DNA"/>
</dbReference>
<dbReference type="InterPro" id="IPR001173">
    <property type="entry name" value="Glyco_trans_2-like"/>
</dbReference>
<comment type="similarity">
    <text evidence="1">Belongs to the glycosyltransferase 2 family.</text>
</comment>
<keyword evidence="7" id="KW-1185">Reference proteome</keyword>
<proteinExistence type="inferred from homology"/>